<keyword evidence="2" id="KW-0472">Membrane</keyword>
<geneLocation type="plasmid" evidence="3 4">
    <name>pAC1530</name>
</geneLocation>
<name>A0AB37D280_ACINO</name>
<dbReference type="AlphaFoldDB" id="A0AB37D280"/>
<proteinExistence type="predicted"/>
<dbReference type="EMBL" id="CP045561">
    <property type="protein sequence ID" value="QGA46080.1"/>
    <property type="molecule type" value="Genomic_DNA"/>
</dbReference>
<feature type="transmembrane region" description="Helical" evidence="2">
    <location>
        <begin position="98"/>
        <end position="128"/>
    </location>
</feature>
<feature type="compositionally biased region" description="Gly residues" evidence="1">
    <location>
        <begin position="738"/>
        <end position="765"/>
    </location>
</feature>
<protein>
    <submittedName>
        <fullName evidence="3">DotA/TraY family protein</fullName>
    </submittedName>
</protein>
<organism evidence="3 4">
    <name type="scientific">Acinetobacter nosocomialis</name>
    <dbReference type="NCBI Taxonomy" id="106654"/>
    <lineage>
        <taxon>Bacteria</taxon>
        <taxon>Pseudomonadati</taxon>
        <taxon>Pseudomonadota</taxon>
        <taxon>Gammaproteobacteria</taxon>
        <taxon>Moraxellales</taxon>
        <taxon>Moraxellaceae</taxon>
        <taxon>Acinetobacter</taxon>
        <taxon>Acinetobacter calcoaceticus/baumannii complex</taxon>
    </lineage>
</organism>
<evidence type="ECO:0000313" key="4">
    <source>
        <dbReference type="Proteomes" id="UP000325778"/>
    </source>
</evidence>
<dbReference type="InterPro" id="IPR027628">
    <property type="entry name" value="DotA_TraY"/>
</dbReference>
<dbReference type="Proteomes" id="UP000325778">
    <property type="component" value="Plasmid pAC1530"/>
</dbReference>
<keyword evidence="2" id="KW-0812">Transmembrane</keyword>
<reference evidence="3 4" key="1">
    <citation type="journal article" date="2021" name="MSphere">
        <title>Complete Genome Sequencing of Acinetobacter baumannii AC1633 and Acinetobacter nosocomialis AC1530 Unveils a Large Multidrug-Resistant Plasmid Encoding the NDM-1 and OXA-58 Carbapenemases.</title>
        <authorList>
            <person name="Alattraqchi A.G."/>
            <person name="Mohd Rani F."/>
            <person name="A. Rahman N.I."/>
            <person name="Ismail S."/>
            <person name="Cleary D.W."/>
            <person name="Clarke S.C."/>
            <person name="Yeo C.C."/>
        </authorList>
    </citation>
    <scope>NUCLEOTIDE SEQUENCE [LARGE SCALE GENOMIC DNA]</scope>
    <source>
        <strain evidence="3 4">AC1530</strain>
        <plasmid evidence="3">pAC1530</plasmid>
    </source>
</reference>
<keyword evidence="3" id="KW-0614">Plasmid</keyword>
<feature type="transmembrane region" description="Helical" evidence="2">
    <location>
        <begin position="670"/>
        <end position="694"/>
    </location>
</feature>
<evidence type="ECO:0000256" key="1">
    <source>
        <dbReference type="SAM" id="MobiDB-lite"/>
    </source>
</evidence>
<feature type="transmembrane region" description="Helical" evidence="2">
    <location>
        <begin position="613"/>
        <end position="635"/>
    </location>
</feature>
<evidence type="ECO:0000313" key="3">
    <source>
        <dbReference type="EMBL" id="QGA46080.1"/>
    </source>
</evidence>
<gene>
    <name evidence="3" type="ORF">GD578_19550</name>
</gene>
<dbReference type="RefSeq" id="WP_081106513.1">
    <property type="nucleotide sequence ID" value="NZ_CP045561.1"/>
</dbReference>
<dbReference type="NCBIfam" id="TIGR04346">
    <property type="entry name" value="DotA_TraY"/>
    <property type="match status" value="1"/>
</dbReference>
<feature type="compositionally biased region" description="Polar residues" evidence="1">
    <location>
        <begin position="864"/>
        <end position="875"/>
    </location>
</feature>
<feature type="transmembrane region" description="Helical" evidence="2">
    <location>
        <begin position="53"/>
        <end position="78"/>
    </location>
</feature>
<feature type="region of interest" description="Disordered" evidence="1">
    <location>
        <begin position="738"/>
        <end position="800"/>
    </location>
</feature>
<feature type="region of interest" description="Disordered" evidence="1">
    <location>
        <begin position="864"/>
        <end position="902"/>
    </location>
</feature>
<feature type="transmembrane region" description="Helical" evidence="2">
    <location>
        <begin position="557"/>
        <end position="575"/>
    </location>
</feature>
<keyword evidence="2" id="KW-1133">Transmembrane helix</keyword>
<feature type="compositionally biased region" description="Polar residues" evidence="1">
    <location>
        <begin position="882"/>
        <end position="902"/>
    </location>
</feature>
<feature type="compositionally biased region" description="Polar residues" evidence="1">
    <location>
        <begin position="772"/>
        <end position="800"/>
    </location>
</feature>
<feature type="transmembrane region" description="Helical" evidence="2">
    <location>
        <begin position="581"/>
        <end position="601"/>
    </location>
</feature>
<evidence type="ECO:0000256" key="2">
    <source>
        <dbReference type="SAM" id="Phobius"/>
    </source>
</evidence>
<accession>A0AB37D280</accession>
<sequence length="902" mass="97415">MSIYCPFSSDSTCQNDAAVALLGKIFGHDFIQAFVTGNSPAATAPPSGELAPVLFGALGHMGLVAAAFLFLCLIFSSVMHTAQDGEVFGQGSKKGWVVIRFITAVVFLLPTVSLYSVINILLLMIVLASNGMTNKANREFLQTAIQNPSPSFASIDNYDPYGYRAFALQKIRQYQCTRVLNANFSPDASIGEKVYPDGSRSYIKTVGGENIFHGELVDNNKYLDQGYFGAICGSSDYIVTNASALGTNIKYLTQNPDLDDYKTYKTRMILNIQNLKFQGISRLNTAITAYVNNFPDLAESPESYATIFKQRFDPIVLDKIITDEIARTDSEITNYLTSQQNSYIQKTLDYYAQKGWTQVALAKRQMGEFQKDIYDAKAKVIYRGTNPDLQRMNREGVSSEKEKVMYNVLVRQMDMAINDYMKTPTVVTNLSTSDMENLIPEDLTSEDVSYKRIAADVEDANTTLVMKTMRVFIDTFVGSSATNNVDAITRMQTTGNVLHIVLTQLDGAISGLRIGLTVGGATGAVFSDNIGTAAQIAIGLVDYLSEKLAKIMVMGKLVAIYMAIIIPTLPYVFFLMAVIGWVLHILQAMTGLILWSIMHMIPDRTFVGSQMQGYLTVIALFFRPMLSLMGFYLAFMLSDPIITFTTDVFFTIMGATQFTSNGFIAALSQFFFLMAWVILYCTILLPIIFLIFSLPTTLADSVISWLGTNLSRSLGETNLAHNAGSAAPKAAGYYGGSGGSGGQGASPNPNGGGGGQGQRPQGGDGTVLVNRGSGSTAKPSGSVSSLPNANPSSVGAAPQQNNVGRAVGQGIARGGIAGGLAAYGAYNARQGLSQQVALGSAQLSSFNNANRMVIPNFSSMTFSPVSGQNQLSKTGNAPYLPQSRNFQSSNTDNRGLSQDSRH</sequence>